<proteinExistence type="predicted"/>
<dbReference type="RefSeq" id="WP_316691374.1">
    <property type="nucleotide sequence ID" value="NZ_CP103837.1"/>
</dbReference>
<reference evidence="1 2" key="1">
    <citation type="submission" date="2022-08" db="EMBL/GenBank/DDBJ databases">
        <title>Whole genome sequencing-based tracing of a 2022 introduction and outbreak of Xanthomonas hortorum pv. pelargonii.</title>
        <authorList>
            <person name="Iruegas-Bocardo F."/>
            <person name="Weisberg A.K."/>
            <person name="Riutta E.R."/>
            <person name="Kilday K."/>
            <person name="Bonkowski J.C."/>
            <person name="Creswell T."/>
            <person name="Daughtrey M.L."/>
            <person name="Rane K."/>
            <person name="Grunwald N.J."/>
            <person name="Chang J.H."/>
            <person name="Putnam M.L."/>
        </authorList>
    </citation>
    <scope>NUCLEOTIDE SEQUENCE [LARGE SCALE GENOMIC DNA]</scope>
    <source>
        <strain evidence="1 2">22-325</strain>
    </source>
</reference>
<protein>
    <recommendedName>
        <fullName evidence="3">Ferredoxin</fullName>
    </recommendedName>
</protein>
<name>A0ABZ0DBK9_9XANT</name>
<gene>
    <name evidence="1" type="ORF">NYR99_06480</name>
</gene>
<dbReference type="EMBL" id="CP103840">
    <property type="protein sequence ID" value="WOB27580.1"/>
    <property type="molecule type" value="Genomic_DNA"/>
</dbReference>
<evidence type="ECO:0000313" key="1">
    <source>
        <dbReference type="EMBL" id="WOB27580.1"/>
    </source>
</evidence>
<evidence type="ECO:0008006" key="3">
    <source>
        <dbReference type="Google" id="ProtNLM"/>
    </source>
</evidence>
<sequence>MFIVDIGGHQPAFAAVSYLLIVVGRQCSVCTECAENMRVQHIAPLAAVEAFDETVAIDDQMQFAADFACSVELAPV</sequence>
<dbReference type="Proteomes" id="UP001304534">
    <property type="component" value="Chromosome"/>
</dbReference>
<dbReference type="GeneID" id="95583502"/>
<keyword evidence="2" id="KW-1185">Reference proteome</keyword>
<organism evidence="1 2">
    <name type="scientific">Xanthomonas dyei</name>
    <dbReference type="NCBI Taxonomy" id="743699"/>
    <lineage>
        <taxon>Bacteria</taxon>
        <taxon>Pseudomonadati</taxon>
        <taxon>Pseudomonadota</taxon>
        <taxon>Gammaproteobacteria</taxon>
        <taxon>Lysobacterales</taxon>
        <taxon>Lysobacteraceae</taxon>
        <taxon>Xanthomonas</taxon>
    </lineage>
</organism>
<evidence type="ECO:0000313" key="2">
    <source>
        <dbReference type="Proteomes" id="UP001304534"/>
    </source>
</evidence>
<accession>A0ABZ0DBK9</accession>